<evidence type="ECO:0000313" key="2">
    <source>
        <dbReference type="EMBL" id="CUV17992.1"/>
    </source>
</evidence>
<organism evidence="2">
    <name type="scientific">Ralstonia solanacearum</name>
    <name type="common">Pseudomonas solanacearum</name>
    <dbReference type="NCBI Taxonomy" id="305"/>
    <lineage>
        <taxon>Bacteria</taxon>
        <taxon>Pseudomonadati</taxon>
        <taxon>Pseudomonadota</taxon>
        <taxon>Betaproteobacteria</taxon>
        <taxon>Burkholderiales</taxon>
        <taxon>Burkholderiaceae</taxon>
        <taxon>Ralstonia</taxon>
        <taxon>Ralstonia solanacearum species complex</taxon>
    </lineage>
</organism>
<reference evidence="2" key="1">
    <citation type="submission" date="2015-10" db="EMBL/GenBank/DDBJ databases">
        <authorList>
            <person name="Gilbert D.G."/>
        </authorList>
    </citation>
    <scope>NUCLEOTIDE SEQUENCE</scope>
    <source>
        <strain evidence="2">Phyl III-seqv23</strain>
    </source>
</reference>
<name>A0A0S4U6Y0_RALSL</name>
<dbReference type="Pfam" id="PF24719">
    <property type="entry name" value="Imm33-like"/>
    <property type="match status" value="1"/>
</dbReference>
<accession>A0A0S4U6Y0</accession>
<protein>
    <recommendedName>
        <fullName evidence="1">Imm33-like domain-containing protein</fullName>
    </recommendedName>
</protein>
<dbReference type="InterPro" id="IPR056509">
    <property type="entry name" value="Imm33-like"/>
</dbReference>
<sequence>MQDQQRAVCLQVGAPNFGYDLHHKVGISRNVKEGLRPLNGLRIQPEGDTTGWYIWAGEEFSEASDFFVPLHVVHLADWAPLVIPYLGLPPGWRFLLTEHYEDVWEDRELLKQVEKDLFRSVR</sequence>
<dbReference type="AlphaFoldDB" id="A0A0S4U6Y0"/>
<evidence type="ECO:0000259" key="1">
    <source>
        <dbReference type="Pfam" id="PF24719"/>
    </source>
</evidence>
<dbReference type="EMBL" id="LN899821">
    <property type="protein sequence ID" value="CUV17992.1"/>
    <property type="molecule type" value="Genomic_DNA"/>
</dbReference>
<proteinExistence type="predicted"/>
<feature type="domain" description="Imm33-like" evidence="1">
    <location>
        <begin position="4"/>
        <end position="106"/>
    </location>
</feature>
<gene>
    <name evidence="2" type="ORF">PSS4_v1_410008</name>
</gene>